<dbReference type="EMBL" id="JAATNW010000002">
    <property type="protein sequence ID" value="NMH58902.1"/>
    <property type="molecule type" value="Genomic_DNA"/>
</dbReference>
<reference evidence="2 3" key="1">
    <citation type="submission" date="2020-03" db="EMBL/GenBank/DDBJ databases">
        <title>Alteromonas ponticola sp. nov., isolated from seawater.</title>
        <authorList>
            <person name="Yoon J.-H."/>
            <person name="Kim Y.-O."/>
        </authorList>
    </citation>
    <scope>NUCLEOTIDE SEQUENCE [LARGE SCALE GENOMIC DNA]</scope>
    <source>
        <strain evidence="2 3">MYP5</strain>
    </source>
</reference>
<dbReference type="InterPro" id="IPR037401">
    <property type="entry name" value="SnoaL-like"/>
</dbReference>
<evidence type="ECO:0000313" key="2">
    <source>
        <dbReference type="EMBL" id="NMH58902.1"/>
    </source>
</evidence>
<comment type="caution">
    <text evidence="2">The sequence shown here is derived from an EMBL/GenBank/DDBJ whole genome shotgun (WGS) entry which is preliminary data.</text>
</comment>
<evidence type="ECO:0000259" key="1">
    <source>
        <dbReference type="Pfam" id="PF12680"/>
    </source>
</evidence>
<feature type="domain" description="SnoaL-like" evidence="1">
    <location>
        <begin position="10"/>
        <end position="109"/>
    </location>
</feature>
<name>A0ABX1R0A7_9ALTE</name>
<keyword evidence="3" id="KW-1185">Reference proteome</keyword>
<dbReference type="Proteomes" id="UP000709336">
    <property type="component" value="Unassembled WGS sequence"/>
</dbReference>
<gene>
    <name evidence="2" type="ORF">HCJ96_02560</name>
</gene>
<dbReference type="InterPro" id="IPR032710">
    <property type="entry name" value="NTF2-like_dom_sf"/>
</dbReference>
<proteinExistence type="predicted"/>
<dbReference type="Pfam" id="PF12680">
    <property type="entry name" value="SnoaL_2"/>
    <property type="match status" value="1"/>
</dbReference>
<evidence type="ECO:0000313" key="3">
    <source>
        <dbReference type="Proteomes" id="UP000709336"/>
    </source>
</evidence>
<accession>A0ABX1R0A7</accession>
<organism evidence="2 3">
    <name type="scientific">Alteromonas ponticola</name>
    <dbReference type="NCBI Taxonomy" id="2720613"/>
    <lineage>
        <taxon>Bacteria</taxon>
        <taxon>Pseudomonadati</taxon>
        <taxon>Pseudomonadota</taxon>
        <taxon>Gammaproteobacteria</taxon>
        <taxon>Alteromonadales</taxon>
        <taxon>Alteromonadaceae</taxon>
        <taxon>Alteromonas/Salinimonas group</taxon>
        <taxon>Alteromonas</taxon>
    </lineage>
</organism>
<dbReference type="RefSeq" id="WP_169209485.1">
    <property type="nucleotide sequence ID" value="NZ_JAATNW010000002.1"/>
</dbReference>
<dbReference type="SUPFAM" id="SSF54427">
    <property type="entry name" value="NTF2-like"/>
    <property type="match status" value="1"/>
</dbReference>
<sequence length="144" mass="16681">MNPVDAFCKHFEQFHRSSPSDLRKFYTEDVEFIDPVNHLHGLNNLATYLSALRDKVEECTFCIHSISESVDSDIKVCFVSWTMMMKLSSLPTKPIEVEGVSHLKVKADGIFFHRDYFDVGQLVYENIPLLKWVIKAIKSRLREA</sequence>
<protein>
    <submittedName>
        <fullName evidence="2">SnoaL-like domain-containing protein</fullName>
    </submittedName>
</protein>
<dbReference type="Gene3D" id="3.10.450.50">
    <property type="match status" value="1"/>
</dbReference>